<dbReference type="AlphaFoldDB" id="B8IBW0"/>
<dbReference type="PANTHER" id="PTHR43877:SF1">
    <property type="entry name" value="ACETYLTRANSFERASE"/>
    <property type="match status" value="1"/>
</dbReference>
<dbReference type="Gene3D" id="3.40.630.30">
    <property type="match status" value="1"/>
</dbReference>
<dbReference type="InterPro" id="IPR000182">
    <property type="entry name" value="GNAT_dom"/>
</dbReference>
<keyword evidence="2" id="KW-0012">Acyltransferase</keyword>
<feature type="domain" description="N-acetyltransferase" evidence="3">
    <location>
        <begin position="7"/>
        <end position="172"/>
    </location>
</feature>
<dbReference type="Proteomes" id="UP000008207">
    <property type="component" value="Chromosome"/>
</dbReference>
<dbReference type="PANTHER" id="PTHR43877">
    <property type="entry name" value="AMINOALKYLPHOSPHONATE N-ACETYLTRANSFERASE-RELATED-RELATED"/>
    <property type="match status" value="1"/>
</dbReference>
<evidence type="ECO:0000313" key="5">
    <source>
        <dbReference type="Proteomes" id="UP000008207"/>
    </source>
</evidence>
<dbReference type="eggNOG" id="COG0456">
    <property type="taxonomic scope" value="Bacteria"/>
</dbReference>
<dbReference type="CDD" id="cd04301">
    <property type="entry name" value="NAT_SF"/>
    <property type="match status" value="1"/>
</dbReference>
<keyword evidence="5" id="KW-1185">Reference proteome</keyword>
<accession>B8IBW0</accession>
<dbReference type="STRING" id="460265.Mnod_6355"/>
<evidence type="ECO:0000259" key="3">
    <source>
        <dbReference type="PROSITE" id="PS51186"/>
    </source>
</evidence>
<organism evidence="4 5">
    <name type="scientific">Methylobacterium nodulans (strain LMG 21967 / CNCM I-2342 / ORS 2060)</name>
    <dbReference type="NCBI Taxonomy" id="460265"/>
    <lineage>
        <taxon>Bacteria</taxon>
        <taxon>Pseudomonadati</taxon>
        <taxon>Pseudomonadota</taxon>
        <taxon>Alphaproteobacteria</taxon>
        <taxon>Hyphomicrobiales</taxon>
        <taxon>Methylobacteriaceae</taxon>
        <taxon>Methylobacterium</taxon>
    </lineage>
</organism>
<dbReference type="KEGG" id="mno:Mnod_6355"/>
<gene>
    <name evidence="4" type="ordered locus">Mnod_6355</name>
</gene>
<dbReference type="RefSeq" id="WP_015932721.1">
    <property type="nucleotide sequence ID" value="NC_011894.1"/>
</dbReference>
<reference evidence="4 5" key="1">
    <citation type="submission" date="2009-01" db="EMBL/GenBank/DDBJ databases">
        <title>Complete sequence of chromosome of Methylobacterium nodulans ORS 2060.</title>
        <authorList>
            <consortium name="US DOE Joint Genome Institute"/>
            <person name="Lucas S."/>
            <person name="Copeland A."/>
            <person name="Lapidus A."/>
            <person name="Glavina del Rio T."/>
            <person name="Dalin E."/>
            <person name="Tice H."/>
            <person name="Bruce D."/>
            <person name="Goodwin L."/>
            <person name="Pitluck S."/>
            <person name="Sims D."/>
            <person name="Brettin T."/>
            <person name="Detter J.C."/>
            <person name="Han C."/>
            <person name="Larimer F."/>
            <person name="Land M."/>
            <person name="Hauser L."/>
            <person name="Kyrpides N."/>
            <person name="Ivanova N."/>
            <person name="Marx C.J."/>
            <person name="Richardson P."/>
        </authorList>
    </citation>
    <scope>NUCLEOTIDE SEQUENCE [LARGE SCALE GENOMIC DNA]</scope>
    <source>
        <strain evidence="5">LMG 21967 / CNCM I-2342 / ORS 2060</strain>
    </source>
</reference>
<evidence type="ECO:0000313" key="4">
    <source>
        <dbReference type="EMBL" id="ACL61142.1"/>
    </source>
</evidence>
<dbReference type="PROSITE" id="PS51186">
    <property type="entry name" value="GNAT"/>
    <property type="match status" value="1"/>
</dbReference>
<proteinExistence type="predicted"/>
<evidence type="ECO:0000256" key="2">
    <source>
        <dbReference type="ARBA" id="ARBA00023315"/>
    </source>
</evidence>
<sequence length="176" mass="18717">MPMIPFATLRPAQPEDADAVEALLAASYPVLMRSAYDADLLARALPIMLRASPTLLRSGTYHVAQTAEGQLVGAGGWTLARPGAPAPIDPTLGHIRHFATHPAWTRRGIGRALLARCAADAQAAGVRQFECWSSRVAVAFYAAFGFRIVEPILVAMGPEVEFPAVRMLCPLGSASP</sequence>
<evidence type="ECO:0000256" key="1">
    <source>
        <dbReference type="ARBA" id="ARBA00022679"/>
    </source>
</evidence>
<protein>
    <submittedName>
        <fullName evidence="4">GCN5-related N-acetyltransferase</fullName>
    </submittedName>
</protein>
<keyword evidence="1 4" id="KW-0808">Transferase</keyword>
<dbReference type="HOGENOM" id="CLU_087351_1_1_5"/>
<dbReference type="InterPro" id="IPR050832">
    <property type="entry name" value="Bact_Acetyltransf"/>
</dbReference>
<dbReference type="GO" id="GO:0016747">
    <property type="term" value="F:acyltransferase activity, transferring groups other than amino-acyl groups"/>
    <property type="evidence" value="ECO:0007669"/>
    <property type="project" value="InterPro"/>
</dbReference>
<dbReference type="Pfam" id="PF13673">
    <property type="entry name" value="Acetyltransf_10"/>
    <property type="match status" value="1"/>
</dbReference>
<dbReference type="EMBL" id="CP001349">
    <property type="protein sequence ID" value="ACL61142.1"/>
    <property type="molecule type" value="Genomic_DNA"/>
</dbReference>
<dbReference type="InterPro" id="IPR016181">
    <property type="entry name" value="Acyl_CoA_acyltransferase"/>
</dbReference>
<dbReference type="SUPFAM" id="SSF55729">
    <property type="entry name" value="Acyl-CoA N-acyltransferases (Nat)"/>
    <property type="match status" value="1"/>
</dbReference>
<name>B8IBW0_METNO</name>